<dbReference type="Pfam" id="PF05699">
    <property type="entry name" value="Dimer_Tnp_hAT"/>
    <property type="match status" value="1"/>
</dbReference>
<proteinExistence type="predicted"/>
<dbReference type="SUPFAM" id="SSF53098">
    <property type="entry name" value="Ribonuclease H-like"/>
    <property type="match status" value="1"/>
</dbReference>
<dbReference type="InterPro" id="IPR012337">
    <property type="entry name" value="RNaseH-like_sf"/>
</dbReference>
<dbReference type="InterPro" id="IPR008906">
    <property type="entry name" value="HATC_C_dom"/>
</dbReference>
<name>A0AAV4BZ15_9GAST</name>
<comment type="caution">
    <text evidence="2">The sequence shown here is derived from an EMBL/GenBank/DDBJ whole genome shotgun (WGS) entry which is preliminary data.</text>
</comment>
<evidence type="ECO:0000313" key="3">
    <source>
        <dbReference type="Proteomes" id="UP000735302"/>
    </source>
</evidence>
<sequence>MVPPPNQLYGIPGLRLVPDQEIRRYMKDLGPAALKSSPTEAINMEHFWNSAFETVPNLVACARRYIYATVSSADAERSFSLYNIVLSERRQNLSESSLKQLVFLYYNNFVGKDFFDCLSSSSAERLPNKATVKGGDTLTTLAGCKSVCHKSDENSRAGLPLALSSCTTGVPASCEDDGCHHPAGSPVPVAPPSLNATIGDRTFPCLFHTLEDPHTASISSTDRLQLPTFPSRRASAIVAVRVPTPPWETISLESLSTPSLVGLKKKNKTIP</sequence>
<reference evidence="2 3" key="1">
    <citation type="journal article" date="2021" name="Elife">
        <title>Chloroplast acquisition without the gene transfer in kleptoplastic sea slugs, Plakobranchus ocellatus.</title>
        <authorList>
            <person name="Maeda T."/>
            <person name="Takahashi S."/>
            <person name="Yoshida T."/>
            <person name="Shimamura S."/>
            <person name="Takaki Y."/>
            <person name="Nagai Y."/>
            <person name="Toyoda A."/>
            <person name="Suzuki Y."/>
            <person name="Arimoto A."/>
            <person name="Ishii H."/>
            <person name="Satoh N."/>
            <person name="Nishiyama T."/>
            <person name="Hasebe M."/>
            <person name="Maruyama T."/>
            <person name="Minagawa J."/>
            <person name="Obokata J."/>
            <person name="Shigenobu S."/>
        </authorList>
    </citation>
    <scope>NUCLEOTIDE SEQUENCE [LARGE SCALE GENOMIC DNA]</scope>
</reference>
<dbReference type="EMBL" id="BLXT01005617">
    <property type="protein sequence ID" value="GFO24438.1"/>
    <property type="molecule type" value="Genomic_DNA"/>
</dbReference>
<accession>A0AAV4BZ15</accession>
<organism evidence="2 3">
    <name type="scientific">Plakobranchus ocellatus</name>
    <dbReference type="NCBI Taxonomy" id="259542"/>
    <lineage>
        <taxon>Eukaryota</taxon>
        <taxon>Metazoa</taxon>
        <taxon>Spiralia</taxon>
        <taxon>Lophotrochozoa</taxon>
        <taxon>Mollusca</taxon>
        <taxon>Gastropoda</taxon>
        <taxon>Heterobranchia</taxon>
        <taxon>Euthyneura</taxon>
        <taxon>Panpulmonata</taxon>
        <taxon>Sacoglossa</taxon>
        <taxon>Placobranchoidea</taxon>
        <taxon>Plakobranchidae</taxon>
        <taxon>Plakobranchus</taxon>
    </lineage>
</organism>
<protein>
    <submittedName>
        <fullName evidence="2">Hat family dimerization domain</fullName>
    </submittedName>
</protein>
<keyword evidence="3" id="KW-1185">Reference proteome</keyword>
<dbReference type="GO" id="GO:0046983">
    <property type="term" value="F:protein dimerization activity"/>
    <property type="evidence" value="ECO:0007669"/>
    <property type="project" value="InterPro"/>
</dbReference>
<dbReference type="AlphaFoldDB" id="A0AAV4BZ15"/>
<gene>
    <name evidence="2" type="ORF">PoB_005094300</name>
</gene>
<dbReference type="Proteomes" id="UP000735302">
    <property type="component" value="Unassembled WGS sequence"/>
</dbReference>
<feature type="domain" description="HAT C-terminal dimerisation" evidence="1">
    <location>
        <begin position="22"/>
        <end position="106"/>
    </location>
</feature>
<evidence type="ECO:0000313" key="2">
    <source>
        <dbReference type="EMBL" id="GFO24438.1"/>
    </source>
</evidence>
<evidence type="ECO:0000259" key="1">
    <source>
        <dbReference type="Pfam" id="PF05699"/>
    </source>
</evidence>